<evidence type="ECO:0000256" key="2">
    <source>
        <dbReference type="ARBA" id="ARBA00022771"/>
    </source>
</evidence>
<evidence type="ECO:0000256" key="4">
    <source>
        <dbReference type="SAM" id="MobiDB-lite"/>
    </source>
</evidence>
<dbReference type="Pfam" id="PF04500">
    <property type="entry name" value="FLYWCH"/>
    <property type="match status" value="1"/>
</dbReference>
<sequence length="169" mass="19350">MATDTTKTTKVFSPDCTGRVPDVILHLSVSFGVTRFGKPVLILNGHRFSRNNGSVFPRAHWMCTKRFTSSKCKASVSTFNDKIVKPIFTTTKYGNPIMLLGGYRYTKNNRSRGLKALWTCYKRVTATTKIYIQPIREASNTERDIPFQQEQPDERPEEALDLLPRQDRM</sequence>
<evidence type="ECO:0000259" key="5">
    <source>
        <dbReference type="Pfam" id="PF04500"/>
    </source>
</evidence>
<name>A0A0L7L7A6_OPEBR</name>
<proteinExistence type="predicted"/>
<keyword evidence="2" id="KW-0863">Zinc-finger</keyword>
<feature type="compositionally biased region" description="Basic and acidic residues" evidence="4">
    <location>
        <begin position="152"/>
        <end position="169"/>
    </location>
</feature>
<evidence type="ECO:0000256" key="1">
    <source>
        <dbReference type="ARBA" id="ARBA00022723"/>
    </source>
</evidence>
<dbReference type="Gene3D" id="2.20.25.240">
    <property type="match status" value="2"/>
</dbReference>
<dbReference type="EMBL" id="JTDY01002451">
    <property type="protein sequence ID" value="KOB71387.1"/>
    <property type="molecule type" value="Genomic_DNA"/>
</dbReference>
<evidence type="ECO:0000256" key="3">
    <source>
        <dbReference type="ARBA" id="ARBA00022833"/>
    </source>
</evidence>
<evidence type="ECO:0000313" key="6">
    <source>
        <dbReference type="EMBL" id="KOB71387.1"/>
    </source>
</evidence>
<keyword evidence="7" id="KW-1185">Reference proteome</keyword>
<dbReference type="Proteomes" id="UP000037510">
    <property type="component" value="Unassembled WGS sequence"/>
</dbReference>
<dbReference type="GO" id="GO:0008270">
    <property type="term" value="F:zinc ion binding"/>
    <property type="evidence" value="ECO:0007669"/>
    <property type="project" value="UniProtKB-KW"/>
</dbReference>
<comment type="caution">
    <text evidence="6">The sequence shown here is derived from an EMBL/GenBank/DDBJ whole genome shotgun (WGS) entry which is preliminary data.</text>
</comment>
<feature type="region of interest" description="Disordered" evidence="4">
    <location>
        <begin position="141"/>
        <end position="169"/>
    </location>
</feature>
<gene>
    <name evidence="6" type="ORF">OBRU01_13765</name>
</gene>
<keyword evidence="3" id="KW-0862">Zinc</keyword>
<dbReference type="AlphaFoldDB" id="A0A0L7L7A6"/>
<organism evidence="6 7">
    <name type="scientific">Operophtera brumata</name>
    <name type="common">Winter moth</name>
    <name type="synonym">Phalaena brumata</name>
    <dbReference type="NCBI Taxonomy" id="104452"/>
    <lineage>
        <taxon>Eukaryota</taxon>
        <taxon>Metazoa</taxon>
        <taxon>Ecdysozoa</taxon>
        <taxon>Arthropoda</taxon>
        <taxon>Hexapoda</taxon>
        <taxon>Insecta</taxon>
        <taxon>Pterygota</taxon>
        <taxon>Neoptera</taxon>
        <taxon>Endopterygota</taxon>
        <taxon>Lepidoptera</taxon>
        <taxon>Glossata</taxon>
        <taxon>Ditrysia</taxon>
        <taxon>Geometroidea</taxon>
        <taxon>Geometridae</taxon>
        <taxon>Larentiinae</taxon>
        <taxon>Operophtera</taxon>
    </lineage>
</organism>
<dbReference type="InterPro" id="IPR007588">
    <property type="entry name" value="Znf_FLYWCH"/>
</dbReference>
<feature type="domain" description="FLYWCH-type" evidence="5">
    <location>
        <begin position="34"/>
        <end position="83"/>
    </location>
</feature>
<keyword evidence="1" id="KW-0479">Metal-binding</keyword>
<accession>A0A0L7L7A6</accession>
<evidence type="ECO:0000313" key="7">
    <source>
        <dbReference type="Proteomes" id="UP000037510"/>
    </source>
</evidence>
<protein>
    <submittedName>
        <fullName evidence="6">Modifier of mdg4</fullName>
    </submittedName>
</protein>
<reference evidence="6 7" key="1">
    <citation type="journal article" date="2015" name="Genome Biol. Evol.">
        <title>The genome of winter moth (Operophtera brumata) provides a genomic perspective on sexual dimorphism and phenology.</title>
        <authorList>
            <person name="Derks M.F."/>
            <person name="Smit S."/>
            <person name="Salis L."/>
            <person name="Schijlen E."/>
            <person name="Bossers A."/>
            <person name="Mateman C."/>
            <person name="Pijl A.S."/>
            <person name="de Ridder D."/>
            <person name="Groenen M.A."/>
            <person name="Visser M.E."/>
            <person name="Megens H.J."/>
        </authorList>
    </citation>
    <scope>NUCLEOTIDE SEQUENCE [LARGE SCALE GENOMIC DNA]</scope>
    <source>
        <strain evidence="6">WM2013NL</strain>
        <tissue evidence="6">Head and thorax</tissue>
    </source>
</reference>